<dbReference type="SUPFAM" id="SSF53850">
    <property type="entry name" value="Periplasmic binding protein-like II"/>
    <property type="match status" value="1"/>
</dbReference>
<organism evidence="2">
    <name type="scientific">seawater metagenome</name>
    <dbReference type="NCBI Taxonomy" id="1561972"/>
    <lineage>
        <taxon>unclassified sequences</taxon>
        <taxon>metagenomes</taxon>
        <taxon>ecological metagenomes</taxon>
    </lineage>
</organism>
<dbReference type="EMBL" id="CABVLZ010000010">
    <property type="protein sequence ID" value="VVU95759.1"/>
    <property type="molecule type" value="Genomic_DNA"/>
</dbReference>
<sequence length="269" mass="31738">MGKNNKKIGSLVATGVAINYLNRYIENKKIINRETNEINILLNSWASAKIIAYIYGKLLKNQGYTVNYITDTKGFEESMRDKDFIGIHPEYGWYPNYNQNHKYVEIAEHYDNAFEGLFHIGKIDDLPENIKIIIPTWEYINIEEEKQFLLNKNHKIEEVILEDNDYNNKLNNMRNKKNLKENELIWTWTGHIQDHKPSEGIKWSYMLKDNQTLLPIKIICSKKFNTTYPGLVKLLKDNTFSQKDIAEFSYIFYTKNKLTAEIAENWIPN</sequence>
<evidence type="ECO:0000256" key="1">
    <source>
        <dbReference type="SAM" id="Coils"/>
    </source>
</evidence>
<protein>
    <recommendedName>
        <fullName evidence="3">Substrate binding domain of ABC-type glycine betaine transport system</fullName>
    </recommendedName>
</protein>
<proteinExistence type="predicted"/>
<accession>A0A5E8CLE6</accession>
<evidence type="ECO:0000313" key="2">
    <source>
        <dbReference type="EMBL" id="VVU95759.1"/>
    </source>
</evidence>
<evidence type="ECO:0008006" key="3">
    <source>
        <dbReference type="Google" id="ProtNLM"/>
    </source>
</evidence>
<gene>
    <name evidence="2" type="ORF">CPAV1605_1515</name>
</gene>
<name>A0A5E8CLE6_9ZZZZ</name>
<keyword evidence="1" id="KW-0175">Coiled coil</keyword>
<dbReference type="AlphaFoldDB" id="A0A5E8CLE6"/>
<reference evidence="2" key="1">
    <citation type="submission" date="2019-09" db="EMBL/GenBank/DDBJ databases">
        <authorList>
            <person name="Needham M D."/>
        </authorList>
    </citation>
    <scope>NUCLEOTIDE SEQUENCE</scope>
</reference>
<feature type="coiled-coil region" evidence="1">
    <location>
        <begin position="156"/>
        <end position="183"/>
    </location>
</feature>